<dbReference type="VEuPathDB" id="GiardiaDB:GL50803_0016390"/>
<evidence type="ECO:0000313" key="3">
    <source>
        <dbReference type="EMBL" id="ESU35604.1"/>
    </source>
</evidence>
<feature type="compositionally biased region" description="Acidic residues" evidence="2">
    <location>
        <begin position="23"/>
        <end position="37"/>
    </location>
</feature>
<feature type="region of interest" description="Disordered" evidence="2">
    <location>
        <begin position="16"/>
        <end position="72"/>
    </location>
</feature>
<sequence>MYIYVFVINLCHPSKASKKPMSTEDDYSGIDKEECESTGEGATAEDPSRSPFDSPNCEGSPEESDAKEQTVPLQFPKLPVSAKQAARIKLYGRAPNPSMVLNGVEYVLQRRRRPRYRTDLLHEDMFVVVRMQRLCGPKEHISAIARVPARLSVPILNESFDIDAYLSSTYVTLEVFDVRRHSSDNTVLGRTLLYPRSEQTTFYLSDIIGFAEVFRPRGADLVAHGIIPGSQACLELACTEACPSRVVPAKMWRRAKLFVVKATLGLSKFPLAPLFLLNSELMEKACSDKVENMEEVRGWMDTSRARLLSLASLPPFPNSSFDISQRVLSASLAGAGAMCQLLDSLWEHCNSLPAVLSDLSIDVFSALLRAFLHHNTPTCDVLEQMKTMSNWCAIFSFKLKNIESTKVLTKWIGRTFMKQMFPYLIDSQSVTVPTWSRACALEPSISIELLDAIYHLEVELFKSQSVCSEPDYTPHPANHMQGFTQLLDPVFKIWLQSFDDAVHAGNYGYAFLMASKGKTNDSNLFAPLGLISLSKTLVFSSIDFEVTQKMILQTPSAISKYVTTAPIDWVILSGNRDMLTGFLSTCLGNSESSIDLVHKTYEFALNGGIRTLRDVPQQLMPTLTLPHAIALIMGSMAFGDADQLLALLKSLRTCVFEPATENCNPFPLFNITKAFIDRLLVLDDGGACRFSVPVSLHTVLMELVSPYIYPLFSTSDQVNLLSAIIDSQIDQDFIVTMLTTLSSRASVLHCSESRCLLEHAIKRGKLHVAACLLYDLFVDPIKHMGSWLASLGCYSDDVIMHFIDSLLLRTTLAECDSAITAIYENTYGVLIRQKRFDSLHVINAHVKDLMSSDAFLGYKRARSVDEDIIKLYLFATMAPSGKILISDRTVDDILTLVDIFGPQSLASADMLFQLGSFGLDELLEELLGSELALPSDQLSRVFADIINRIASILPSLLTIFLRFLGYALSPLTDKEVKDEVTRPFLDFLNHPNIMVLYLLAVEDSVALIHEHLEKQLQSSGLSWDKITDMLAGGDVDQVKGSGLTYLGIVQSILTSALSEYNTRMDQARRFAKLACTQMTSSSLGAMVGHLEFLLLQRAVKNAFTNGSAIFTLSFMSAPTVLSSSHFICPFSMTVLSTLNLCVSECEQLTCLGAYPVHLVSKEILQRILQIKGIHALRHLPFKSVAYAPENTDIMDLPIVQSYYRFLNALNSDESRSTASLPIAPKQSVSEQIDSLTDAYLAARVDKAHKEKDDSSPVMFSAQFVDGDLLSAPKRESVFRGDTILHTIFSLFDFGSFDNISESLVSTLSDTLANIIAEHHSPPFTQINASYKTPLQMININSLDQALLVLAVVKKVDPALLAPHVDASADYPSLVHYFLFKLITNSSEHVLSQMLLLVPKAIMREFLLAPCYSLSNAILLTALLRRGVSDVDFLIDVYQQYGCLNEAAVMPDCGGWCAITVALQNPDILEVPGALFEAAMKSPKELLVNKYGHTPLHCLFFNGSLVSQTPHKDKEQYVYGYHVLSDTKIDPVFKLSVAQQLTEASTSSDAISQLDRFGMTPLHYAVISSAFVCMESLLGKYSSIQLLDKAGLDRDVTPLELALARKSEPMVQLLLQKGANPLRRTSVTSFLGESLTVFARLIQNGYLNLAYTVIYQHASMKSLLLSEALHANTTNSKPVLRALTDGATEACVAYLALSISGRSVDKQIVKAIMDLLQGIYVGTGKKFHMTTWLGSFAFSSPSYWFSGDDSLYNSFVKLAAVTNFAETSLAFNLRLITSNIPVKLICNGLRVRHLVSSSKASSDFENDSVLIEKASPIELMLLKLYHTPCQSVFTEKEFLMLLQLYVCKSLHISPLVSRIVLDFLTATQAGTLTRANVQFCSQFFKSLSAMLVVDECLVPNLAVKTLRTHAKEFIVKLLGTDEILTRLFTVLTLPPPTKANSGPCQLITLGQSMNTDGRFMEDYTPCCLEILKCYVATNSVVWPSFFSAIYGLHSEMHRNPKPVITHVFDQLNSINQVSKPTMETLFSAATTSLASLYSRGCAENVVAGYLSDLLEAAKQKQLYDEMLTQILSKAQDIKVSANNEASASCDLVPDLGVEALEHEFMETTTHVEKILNASTNKTLLSTELSVPSIAFGCSQEPVKVIEQVFHSIPSQASSVFYQDGSSLRVDGRPCHFMLVNVLSRRNSLLLAFHSYSLRFNQCANRYALFYKSKRSVAELKGGCYSWQGISGHWPEKELFKYTTVDQAIRSFHSYFKKKSGLNFVDCCTNGLSQAYYESAGTMKGIVCYVGKDVVGITARFFEVTPTIRSLLPNLFLYGVASTIAAKIDSAIIPKLPASDCKDWRAMKIISSIVLAALSISLVRDEAYYDEDPGFDCTILSLKQALSAYEEAILPVLDAPGFLKTVRAIEGSADAPETSRETILKACGMGLYMHELSGLPMHLLPMFIVCSRLSLYYLKMYFSNVKLALDGVHRGSLLLLASLRSFAESPSNMSVKAAVTLVDRVLGVKLQALDRQTGFLLQTLSDLPKRTVICRVHGWSDSDAITNLINHTREFVTELSKGRSQCPESWINRRECPENSESKSNVDWSGANLLWVSSESSINGLATLVSGILRPSRYDQWSPCNYGFNFSTTPLHGVSASPSISPGTSLRFGVIVNNVSSFLCVPQSINPDVMKVAPGVFWSLGRDGPVQEYTAAGFRYNWPNQRVTAVSFTPEDMHIQYVALL</sequence>
<dbReference type="VEuPathDB" id="GiardiaDB:DHA2_153591"/>
<accession>V6TA21</accession>
<proteinExistence type="predicted"/>
<name>V6TA21_GIAIN</name>
<dbReference type="SMART" id="SM00248">
    <property type="entry name" value="ANK"/>
    <property type="match status" value="2"/>
</dbReference>
<evidence type="ECO:0000313" key="4">
    <source>
        <dbReference type="Proteomes" id="UP000018320"/>
    </source>
</evidence>
<dbReference type="VEuPathDB" id="GiardiaDB:QR46_3327"/>
<dbReference type="InterPro" id="IPR002110">
    <property type="entry name" value="Ankyrin_rpt"/>
</dbReference>
<dbReference type="Proteomes" id="UP000018320">
    <property type="component" value="Unassembled WGS sequence"/>
</dbReference>
<evidence type="ECO:0000256" key="1">
    <source>
        <dbReference type="PROSITE-ProRule" id="PRU00023"/>
    </source>
</evidence>
<reference evidence="4" key="1">
    <citation type="submission" date="2012-02" db="EMBL/GenBank/DDBJ databases">
        <title>Genome sequencing of Giardia lamblia Genotypes A2 and B isolates (DH and GS) and comparative analysis with the genomes of Genotypes A1 and E (WB and Pig).</title>
        <authorList>
            <person name="Adam R."/>
            <person name="Dahlstrom E."/>
            <person name="Martens C."/>
            <person name="Bruno D."/>
            <person name="Barbian K."/>
            <person name="Porcella S.F."/>
            <person name="Nash T."/>
        </authorList>
    </citation>
    <scope>NUCLEOTIDE SEQUENCE</scope>
    <source>
        <strain evidence="4">DH</strain>
    </source>
</reference>
<dbReference type="PANTHER" id="PTHR24133">
    <property type="entry name" value="ANKYRIN DOMAIN-CONTAINING"/>
    <property type="match status" value="1"/>
</dbReference>
<reference evidence="3 4" key="2">
    <citation type="journal article" date="2013" name="Genome Biol. Evol.">
        <title>Genome sequencing of Giardia lamblia genotypes A2 and B isolates (DH and GS) and comparative analysis with the genomes of genotypes A1 and E (WB and Pig).</title>
        <authorList>
            <person name="Adam R.D."/>
            <person name="Dahlstrom E.W."/>
            <person name="Martens C.A."/>
            <person name="Bruno D.P."/>
            <person name="Barbian K.D."/>
            <person name="Ricklefs S.M."/>
            <person name="Hernandez M.M."/>
            <person name="Narla N.P."/>
            <person name="Patel R.B."/>
            <person name="Porcella S.F."/>
            <person name="Nash T.E."/>
        </authorList>
    </citation>
    <scope>NUCLEOTIDE SEQUENCE [LARGE SCALE GENOMIC DNA]</scope>
    <source>
        <strain evidence="3 4">DH</strain>
    </source>
</reference>
<dbReference type="PROSITE" id="PS50088">
    <property type="entry name" value="ANK_REPEAT"/>
    <property type="match status" value="1"/>
</dbReference>
<dbReference type="SUPFAM" id="SSF48403">
    <property type="entry name" value="Ankyrin repeat"/>
    <property type="match status" value="1"/>
</dbReference>
<dbReference type="InterPro" id="IPR052391">
    <property type="entry name" value="E3_Ligase-Neurotoxin"/>
</dbReference>
<dbReference type="Gene3D" id="1.25.40.20">
    <property type="entry name" value="Ankyrin repeat-containing domain"/>
    <property type="match status" value="1"/>
</dbReference>
<comment type="caution">
    <text evidence="3">The sequence shown here is derived from an EMBL/GenBank/DDBJ whole genome shotgun (WGS) entry which is preliminary data.</text>
</comment>
<keyword evidence="1" id="KW-0040">ANK repeat</keyword>
<dbReference type="EMBL" id="AHGT01000075">
    <property type="protein sequence ID" value="ESU35604.1"/>
    <property type="molecule type" value="Genomic_DNA"/>
</dbReference>
<dbReference type="InterPro" id="IPR036770">
    <property type="entry name" value="Ankyrin_rpt-contain_sf"/>
</dbReference>
<evidence type="ECO:0000256" key="2">
    <source>
        <dbReference type="SAM" id="MobiDB-lite"/>
    </source>
</evidence>
<protein>
    <submittedName>
        <fullName evidence="3">Ankyrin repeat protein</fullName>
    </submittedName>
</protein>
<organism evidence="3 4">
    <name type="scientific">Giardia intestinalis</name>
    <name type="common">Giardia lamblia</name>
    <dbReference type="NCBI Taxonomy" id="5741"/>
    <lineage>
        <taxon>Eukaryota</taxon>
        <taxon>Metamonada</taxon>
        <taxon>Diplomonadida</taxon>
        <taxon>Hexamitidae</taxon>
        <taxon>Giardiinae</taxon>
        <taxon>Giardia</taxon>
    </lineage>
</organism>
<dbReference type="VEuPathDB" id="GiardiaDB:GL50581_775"/>
<feature type="repeat" description="ANK" evidence="1">
    <location>
        <begin position="1593"/>
        <end position="1625"/>
    </location>
</feature>
<dbReference type="PROSITE" id="PS50297">
    <property type="entry name" value="ANK_REP_REGION"/>
    <property type="match status" value="1"/>
</dbReference>
<gene>
    <name evidence="3" type="ORF">DHA2_153591</name>
</gene>
<dbReference type="PANTHER" id="PTHR24133:SF40">
    <property type="entry name" value="ANKYRIN REPEAT DOMAIN 44"/>
    <property type="match status" value="1"/>
</dbReference>